<evidence type="ECO:0000256" key="5">
    <source>
        <dbReference type="ARBA" id="ARBA00023212"/>
    </source>
</evidence>
<name>A0A9P7F1L3_9AGAM</name>
<gene>
    <name evidence="9" type="ORF">F5147DRAFT_615772</name>
</gene>
<dbReference type="GO" id="GO:0000785">
    <property type="term" value="C:chromatin"/>
    <property type="evidence" value="ECO:0007669"/>
    <property type="project" value="TreeGrafter"/>
</dbReference>
<feature type="compositionally biased region" description="Low complexity" evidence="7">
    <location>
        <begin position="169"/>
        <end position="178"/>
    </location>
</feature>
<dbReference type="GO" id="GO:0005737">
    <property type="term" value="C:cytoplasm"/>
    <property type="evidence" value="ECO:0007669"/>
    <property type="project" value="UniProtKB-ARBA"/>
</dbReference>
<feature type="compositionally biased region" description="Low complexity" evidence="7">
    <location>
        <begin position="422"/>
        <end position="442"/>
    </location>
</feature>
<dbReference type="GO" id="GO:0005815">
    <property type="term" value="C:microtubule organizing center"/>
    <property type="evidence" value="ECO:0007669"/>
    <property type="project" value="UniProtKB-SubCell"/>
</dbReference>
<dbReference type="Pfam" id="PF10495">
    <property type="entry name" value="PACT_coil_coil"/>
    <property type="match status" value="1"/>
</dbReference>
<dbReference type="Proteomes" id="UP000823399">
    <property type="component" value="Unassembled WGS sequence"/>
</dbReference>
<feature type="compositionally biased region" description="Basic and acidic residues" evidence="7">
    <location>
        <begin position="312"/>
        <end position="326"/>
    </location>
</feature>
<feature type="compositionally biased region" description="Low complexity" evidence="7">
    <location>
        <begin position="59"/>
        <end position="104"/>
    </location>
</feature>
<feature type="compositionally biased region" description="Basic residues" evidence="7">
    <location>
        <begin position="411"/>
        <end position="420"/>
    </location>
</feature>
<accession>A0A9P7F1L3</accession>
<evidence type="ECO:0000256" key="7">
    <source>
        <dbReference type="SAM" id="MobiDB-lite"/>
    </source>
</evidence>
<feature type="region of interest" description="Disordered" evidence="7">
    <location>
        <begin position="285"/>
        <end position="343"/>
    </location>
</feature>
<dbReference type="Gene3D" id="1.10.287.1490">
    <property type="match status" value="1"/>
</dbReference>
<dbReference type="RefSeq" id="XP_041290429.1">
    <property type="nucleotide sequence ID" value="XM_041432528.1"/>
</dbReference>
<evidence type="ECO:0000256" key="3">
    <source>
        <dbReference type="ARBA" id="ARBA00022553"/>
    </source>
</evidence>
<evidence type="ECO:0000256" key="6">
    <source>
        <dbReference type="SAM" id="Coils"/>
    </source>
</evidence>
<feature type="compositionally biased region" description="Low complexity" evidence="7">
    <location>
        <begin position="221"/>
        <end position="234"/>
    </location>
</feature>
<keyword evidence="10" id="KW-1185">Reference proteome</keyword>
<keyword evidence="4 6" id="KW-0175">Coiled coil</keyword>
<evidence type="ECO:0000313" key="10">
    <source>
        <dbReference type="Proteomes" id="UP000823399"/>
    </source>
</evidence>
<feature type="region of interest" description="Disordered" evidence="7">
    <location>
        <begin position="508"/>
        <end position="530"/>
    </location>
</feature>
<keyword evidence="2" id="KW-0963">Cytoplasm</keyword>
<protein>
    <recommendedName>
        <fullName evidence="8">Pericentrin/AKAP-450 centrosomal targeting domain-containing protein</fullName>
    </recommendedName>
</protein>
<keyword evidence="3" id="KW-0597">Phosphoprotein</keyword>
<dbReference type="PANTHER" id="PTHR43941:SF1">
    <property type="entry name" value="STRUCTURAL MAINTENANCE OF CHROMOSOMES PROTEIN 2"/>
    <property type="match status" value="1"/>
</dbReference>
<feature type="compositionally biased region" description="Polar residues" evidence="7">
    <location>
        <begin position="327"/>
        <end position="343"/>
    </location>
</feature>
<feature type="compositionally biased region" description="Acidic residues" evidence="7">
    <location>
        <begin position="154"/>
        <end position="163"/>
    </location>
</feature>
<feature type="region of interest" description="Disordered" evidence="7">
    <location>
        <begin position="1"/>
        <end position="268"/>
    </location>
</feature>
<evidence type="ECO:0000259" key="8">
    <source>
        <dbReference type="Pfam" id="PF10495"/>
    </source>
</evidence>
<dbReference type="InterPro" id="IPR019528">
    <property type="entry name" value="PACT_domain"/>
</dbReference>
<proteinExistence type="predicted"/>
<evidence type="ECO:0000313" key="9">
    <source>
        <dbReference type="EMBL" id="KAG2103125.1"/>
    </source>
</evidence>
<evidence type="ECO:0000256" key="2">
    <source>
        <dbReference type="ARBA" id="ARBA00022490"/>
    </source>
</evidence>
<dbReference type="GO" id="GO:0007076">
    <property type="term" value="P:mitotic chromosome condensation"/>
    <property type="evidence" value="ECO:0007669"/>
    <property type="project" value="TreeGrafter"/>
</dbReference>
<dbReference type="OrthoDB" id="2020852at2759"/>
<feature type="compositionally biased region" description="Acidic residues" evidence="7">
    <location>
        <begin position="287"/>
        <end position="296"/>
    </location>
</feature>
<feature type="coiled-coil region" evidence="6">
    <location>
        <begin position="1084"/>
        <end position="1139"/>
    </location>
</feature>
<organism evidence="9 10">
    <name type="scientific">Suillus discolor</name>
    <dbReference type="NCBI Taxonomy" id="1912936"/>
    <lineage>
        <taxon>Eukaryota</taxon>
        <taxon>Fungi</taxon>
        <taxon>Dikarya</taxon>
        <taxon>Basidiomycota</taxon>
        <taxon>Agaricomycotina</taxon>
        <taxon>Agaricomycetes</taxon>
        <taxon>Agaricomycetidae</taxon>
        <taxon>Boletales</taxon>
        <taxon>Suillineae</taxon>
        <taxon>Suillaceae</taxon>
        <taxon>Suillus</taxon>
    </lineage>
</organism>
<dbReference type="PANTHER" id="PTHR43941">
    <property type="entry name" value="STRUCTURAL MAINTENANCE OF CHROMOSOMES PROTEIN 2"/>
    <property type="match status" value="1"/>
</dbReference>
<feature type="compositionally biased region" description="Acidic residues" evidence="7">
    <location>
        <begin position="599"/>
        <end position="608"/>
    </location>
</feature>
<comment type="subcellular location">
    <subcellularLocation>
        <location evidence="1">Cytoplasm</location>
        <location evidence="1">Cytoskeleton</location>
        <location evidence="1">Microtubule organizing center</location>
    </subcellularLocation>
</comment>
<evidence type="ECO:0000256" key="1">
    <source>
        <dbReference type="ARBA" id="ARBA00004267"/>
    </source>
</evidence>
<feature type="region of interest" description="Disordered" evidence="7">
    <location>
        <begin position="581"/>
        <end position="609"/>
    </location>
</feature>
<dbReference type="GO" id="GO:0000793">
    <property type="term" value="C:condensed chromosome"/>
    <property type="evidence" value="ECO:0007669"/>
    <property type="project" value="TreeGrafter"/>
</dbReference>
<reference evidence="9" key="1">
    <citation type="journal article" date="2020" name="New Phytol.">
        <title>Comparative genomics reveals dynamic genome evolution in host specialist ectomycorrhizal fungi.</title>
        <authorList>
            <person name="Lofgren L.A."/>
            <person name="Nguyen N.H."/>
            <person name="Vilgalys R."/>
            <person name="Ruytinx J."/>
            <person name="Liao H.L."/>
            <person name="Branco S."/>
            <person name="Kuo A."/>
            <person name="LaButti K."/>
            <person name="Lipzen A."/>
            <person name="Andreopoulos W."/>
            <person name="Pangilinan J."/>
            <person name="Riley R."/>
            <person name="Hundley H."/>
            <person name="Na H."/>
            <person name="Barry K."/>
            <person name="Grigoriev I.V."/>
            <person name="Stajich J.E."/>
            <person name="Kennedy P.G."/>
        </authorList>
    </citation>
    <scope>NUCLEOTIDE SEQUENCE</scope>
    <source>
        <strain evidence="9">FC423</strain>
    </source>
</reference>
<keyword evidence="5" id="KW-0206">Cytoskeleton</keyword>
<feature type="domain" description="Pericentrin/AKAP-450 centrosomal targeting" evidence="8">
    <location>
        <begin position="1561"/>
        <end position="1638"/>
    </location>
</feature>
<evidence type="ECO:0000256" key="4">
    <source>
        <dbReference type="ARBA" id="ARBA00023054"/>
    </source>
</evidence>
<feature type="coiled-coil region" evidence="6">
    <location>
        <begin position="1194"/>
        <end position="1522"/>
    </location>
</feature>
<dbReference type="GeneID" id="64694787"/>
<dbReference type="GO" id="GO:0000796">
    <property type="term" value="C:condensin complex"/>
    <property type="evidence" value="ECO:0007669"/>
    <property type="project" value="TreeGrafter"/>
</dbReference>
<feature type="compositionally biased region" description="Polar residues" evidence="7">
    <location>
        <begin position="112"/>
        <end position="122"/>
    </location>
</feature>
<feature type="region of interest" description="Disordered" evidence="7">
    <location>
        <begin position="411"/>
        <end position="494"/>
    </location>
</feature>
<feature type="compositionally biased region" description="Polar residues" evidence="7">
    <location>
        <begin position="508"/>
        <end position="523"/>
    </location>
</feature>
<sequence>MAMLETPSRIWRRIQAADEGEPPSLPSLPAFDSGAQDSDSDSDSDQHSIDDGAVILPVHSTPAAASAHTATSTIRLQSSTSSTARFASSLTSRSVSAKSSSASRTYPYPRSPAQSFEVSAITSLPHESDENTEPEDLPLAHSRHSVPESHLPPEENEVDDMSLEDALQSVSRSSSPFSPEIPLENPTPKKKYDYSMSLRSEPQRSPFDKYRNVALRKPFARTRTPSLSRTTPSPVSSPPNSTPRSNRSIPLPVETPSPTPGVYVPLPRSRTASPAVISLPSVVIQPPEDESNDEQELSPVHSQDTPQESDPELGREDSGTQSDREPTFSSASSDPSNQMNNDRTIGAHSTAFLSPARSVLDFTPVPRFRTQFNIPPAYNEPGTDAGEELLTPHARRRSFLLSVINSTARPRMKFTPHPHNRLSALPVSQSSSGSSENASGVSATPVGPIRTAFAGITPRPGRGRGRMSHPLAQAHVPDSASSTGESEHPASPSDIELRGASASFLSTASSQDLTTHPRANTSYDPALGTGQRGVARFDAPKLNHYLHTLNSKLQEENKVLVDRLRKYEEVKDADQRRLSLESMGSGKARRVSAGSGLGDVEEAGEEGWAEEKKDLEELVESLEAQLDELAGAKESVDQDLETERRERARDKERWRERMREVENGVAEIVGDLEQKVAESERALEEMTKEAERIHERLQSERDLALERAGQAEAAMENGKELGGALKEANARISVLTADLQSATAQIKDLEDEIMTSDHRVDELEKELKKERLSAKLANDDLHSQLSEMGAEIMHSSARASELEKDLKAQEAAARHLQHELEAKAEELAEAQQLIAHSDNDINEEVRELKTYTAELEEAAAATTERIQDLEEQLTSAQTHFNQLEAEEQEANDRAEALEREKERASLLVNQMEDALEAAELKMRTDQEVVADLKAKISTLEREREREKEMSRLLKGQHTDESNAELENALEAELEQAHKDIARLTELLQHSPARKAIDAAKDQRIEILEKDKEELQARIKALRSTSFEAATPNKVVNLSGISPIHRHVLSMSVRAPKTPGGPLKDLSWLNNTTGDASVSPLLTEIARLQTELDRANDNIDQKLDELEDAGLGVVSLTRDLELARSQISQMENEMGRLQRREERRLHRLQRLRCQKCMVKVDTSALQRFYDADESFLDVSHSGLLSNPPTPPTKTSEALRLDLHAVNRKLDTMKQRWEEEKRHLLGEKAVLEDAADRMNMEVRSAKEEVKRATEVSRRSRADTREVERAKAVIADLEAELQAERTRLRQMSLEQNHVQREKSAVARQLQRTEADIDDVKRQLQKAKRENNELETELRTNATIEQQARLLEGKVKENAETIDQLRQERSLLAKDHKELQRQFTEVSERVNKLRNDYARSQSSHDNRRHQLDSHLGEIDDLRRALSNQADELQRSEEEKNRMAIEKTDVARTVAALESDLRRVKRDAEAFGRDLKTLRTEKEKLQEKHKNELTKAERAKKQAQTQIRLLNEQLNGQHTKLKTAQEKLKIKDYGFATDGYQLVELKKQHKEECKGLVVQIRYLKAKFTRESTLRDDLVYQKHYLLVLLSNFEASEKRILACISRIGYPKPKNPPAIVKKTRSIKSVVLSVIFIRRVRQVSEAWREAGSNKQAISNALQEVRRRRVIAVTS</sequence>
<dbReference type="GO" id="GO:0003682">
    <property type="term" value="F:chromatin binding"/>
    <property type="evidence" value="ECO:0007669"/>
    <property type="project" value="TreeGrafter"/>
</dbReference>
<comment type="caution">
    <text evidence="9">The sequence shown here is derived from an EMBL/GenBank/DDBJ whole genome shotgun (WGS) entry which is preliminary data.</text>
</comment>
<dbReference type="EMBL" id="JABBWM010000045">
    <property type="protein sequence ID" value="KAG2103125.1"/>
    <property type="molecule type" value="Genomic_DNA"/>
</dbReference>